<dbReference type="CDD" id="cd19941">
    <property type="entry name" value="TIL"/>
    <property type="match status" value="1"/>
</dbReference>
<evidence type="ECO:0000313" key="8">
    <source>
        <dbReference type="Proteomes" id="UP000663870"/>
    </source>
</evidence>
<dbReference type="Proteomes" id="UP000663870">
    <property type="component" value="Unassembled WGS sequence"/>
</dbReference>
<keyword evidence="1" id="KW-0646">Protease inhibitor</keyword>
<feature type="signal peptide" evidence="3">
    <location>
        <begin position="1"/>
        <end position="22"/>
    </location>
</feature>
<dbReference type="InterPro" id="IPR051368">
    <property type="entry name" value="SerProtInhib-TIL_Domain"/>
</dbReference>
<name>A0A815F2L2_9BILA</name>
<dbReference type="AlphaFoldDB" id="A0A815F2L2"/>
<evidence type="ECO:0000313" key="6">
    <source>
        <dbReference type="EMBL" id="CAF1588874.1"/>
    </source>
</evidence>
<evidence type="ECO:0000256" key="3">
    <source>
        <dbReference type="SAM" id="SignalP"/>
    </source>
</evidence>
<dbReference type="SUPFAM" id="SSF57567">
    <property type="entry name" value="Serine protease inhibitors"/>
    <property type="match status" value="2"/>
</dbReference>
<keyword evidence="8" id="KW-1185">Reference proteome</keyword>
<reference evidence="5" key="1">
    <citation type="submission" date="2021-02" db="EMBL/GenBank/DDBJ databases">
        <authorList>
            <person name="Nowell W R."/>
        </authorList>
    </citation>
    <scope>NUCLEOTIDE SEQUENCE</scope>
</reference>
<evidence type="ECO:0000256" key="1">
    <source>
        <dbReference type="ARBA" id="ARBA00022690"/>
    </source>
</evidence>
<feature type="domain" description="TIL" evidence="4">
    <location>
        <begin position="32"/>
        <end position="90"/>
    </location>
</feature>
<evidence type="ECO:0000313" key="7">
    <source>
        <dbReference type="Proteomes" id="UP000663854"/>
    </source>
</evidence>
<dbReference type="PANTHER" id="PTHR23259:SF70">
    <property type="entry name" value="ACCESSORY GLAND PROTEIN ACP62F-RELATED"/>
    <property type="match status" value="1"/>
</dbReference>
<keyword evidence="3" id="KW-0732">Signal</keyword>
<organism evidence="5 7">
    <name type="scientific">Rotaria sordida</name>
    <dbReference type="NCBI Taxonomy" id="392033"/>
    <lineage>
        <taxon>Eukaryota</taxon>
        <taxon>Metazoa</taxon>
        <taxon>Spiralia</taxon>
        <taxon>Gnathifera</taxon>
        <taxon>Rotifera</taxon>
        <taxon>Eurotatoria</taxon>
        <taxon>Bdelloidea</taxon>
        <taxon>Philodinida</taxon>
        <taxon>Philodinidae</taxon>
        <taxon>Rotaria</taxon>
    </lineage>
</organism>
<dbReference type="EMBL" id="CAJNOH010003014">
    <property type="protein sequence ID" value="CAF1320189.1"/>
    <property type="molecule type" value="Genomic_DNA"/>
</dbReference>
<dbReference type="InterPro" id="IPR036084">
    <property type="entry name" value="Ser_inhib-like_sf"/>
</dbReference>
<dbReference type="Gene3D" id="2.10.25.10">
    <property type="entry name" value="Laminin"/>
    <property type="match status" value="2"/>
</dbReference>
<keyword evidence="2" id="KW-1015">Disulfide bond</keyword>
<gene>
    <name evidence="6" type="ORF">JXQ802_LOCUS47017</name>
    <name evidence="5" type="ORF">PYM288_LOCUS30872</name>
</gene>
<dbReference type="GO" id="GO:0030414">
    <property type="term" value="F:peptidase inhibitor activity"/>
    <property type="evidence" value="ECO:0007669"/>
    <property type="project" value="UniProtKB-KW"/>
</dbReference>
<protein>
    <recommendedName>
        <fullName evidence="4">TIL domain-containing protein</fullName>
    </recommendedName>
</protein>
<proteinExistence type="predicted"/>
<dbReference type="Proteomes" id="UP000663854">
    <property type="component" value="Unassembled WGS sequence"/>
</dbReference>
<comment type="caution">
    <text evidence="5">The sequence shown here is derived from an EMBL/GenBank/DDBJ whole genome shotgun (WGS) entry which is preliminary data.</text>
</comment>
<dbReference type="EMBL" id="CAJNOL010004467">
    <property type="protein sequence ID" value="CAF1588874.1"/>
    <property type="molecule type" value="Genomic_DNA"/>
</dbReference>
<feature type="domain" description="TIL" evidence="4">
    <location>
        <begin position="100"/>
        <end position="154"/>
    </location>
</feature>
<dbReference type="PANTHER" id="PTHR23259">
    <property type="entry name" value="RIDDLE"/>
    <property type="match status" value="1"/>
</dbReference>
<evidence type="ECO:0000313" key="5">
    <source>
        <dbReference type="EMBL" id="CAF1320189.1"/>
    </source>
</evidence>
<sequence length="161" mass="17693">MISSTLSVLILVLIFSVNDIQAYRKRSSDAMCSSTERQVDCAPLLRCQPTCENPQGMPCPRICSRYPCVCKEGLLRDGNNSLICIDASRCPLLTKVAPECGENEEPNECANPCQPSCQSPNRKPCPTLQCLSGCVCKDGYRRANNNVTSLCIKCEEIIIEP</sequence>
<dbReference type="Pfam" id="PF01826">
    <property type="entry name" value="TIL"/>
    <property type="match status" value="2"/>
</dbReference>
<accession>A0A815F2L2</accession>
<feature type="chain" id="PRO_5035605342" description="TIL domain-containing protein" evidence="3">
    <location>
        <begin position="23"/>
        <end position="161"/>
    </location>
</feature>
<evidence type="ECO:0000259" key="4">
    <source>
        <dbReference type="Pfam" id="PF01826"/>
    </source>
</evidence>
<evidence type="ECO:0000256" key="2">
    <source>
        <dbReference type="ARBA" id="ARBA00023157"/>
    </source>
</evidence>
<dbReference type="InterPro" id="IPR002919">
    <property type="entry name" value="TIL_dom"/>
</dbReference>